<gene>
    <name evidence="2" type="ORF">DWW02_19440</name>
</gene>
<dbReference type="PANTHER" id="PTHR30575">
    <property type="entry name" value="PEPTIDASE M20"/>
    <property type="match status" value="1"/>
</dbReference>
<dbReference type="InterPro" id="IPR011650">
    <property type="entry name" value="Peptidase_M20_dimer"/>
</dbReference>
<dbReference type="GO" id="GO:0016805">
    <property type="term" value="F:dipeptidase activity"/>
    <property type="evidence" value="ECO:0007669"/>
    <property type="project" value="TreeGrafter"/>
</dbReference>
<dbReference type="InterPro" id="IPR052030">
    <property type="entry name" value="Peptidase_M20/M20A_hydrolases"/>
</dbReference>
<dbReference type="InterPro" id="IPR017145">
    <property type="entry name" value="Aminobenzoyl-glu_utiliz_pB"/>
</dbReference>
<dbReference type="PIRSF" id="PIRSF037227">
    <property type="entry name" value="Aminobenzoyl-glu_utiliz_pB"/>
    <property type="match status" value="1"/>
</dbReference>
<organism evidence="2 3">
    <name type="scientific">Enterocloster bolteae</name>
    <dbReference type="NCBI Taxonomy" id="208479"/>
    <lineage>
        <taxon>Bacteria</taxon>
        <taxon>Bacillati</taxon>
        <taxon>Bacillota</taxon>
        <taxon>Clostridia</taxon>
        <taxon>Lachnospirales</taxon>
        <taxon>Lachnospiraceae</taxon>
        <taxon>Enterocloster</taxon>
    </lineage>
</organism>
<dbReference type="Gene3D" id="3.30.70.360">
    <property type="match status" value="1"/>
</dbReference>
<evidence type="ECO:0000259" key="1">
    <source>
        <dbReference type="Pfam" id="PF07687"/>
    </source>
</evidence>
<evidence type="ECO:0000313" key="3">
    <source>
        <dbReference type="Proteomes" id="UP000284543"/>
    </source>
</evidence>
<dbReference type="PANTHER" id="PTHR30575:SF0">
    <property type="entry name" value="XAA-ARG DIPEPTIDASE"/>
    <property type="match status" value="1"/>
</dbReference>
<dbReference type="SUPFAM" id="SSF55031">
    <property type="entry name" value="Bacterial exopeptidase dimerisation domain"/>
    <property type="match status" value="1"/>
</dbReference>
<dbReference type="GO" id="GO:0005737">
    <property type="term" value="C:cytoplasm"/>
    <property type="evidence" value="ECO:0007669"/>
    <property type="project" value="TreeGrafter"/>
</dbReference>
<keyword evidence="2" id="KW-0378">Hydrolase</keyword>
<comment type="caution">
    <text evidence="2">The sequence shown here is derived from an EMBL/GenBank/DDBJ whole genome shotgun (WGS) entry which is preliminary data.</text>
</comment>
<accession>A0A412Z2M7</accession>
<dbReference type="InterPro" id="IPR017439">
    <property type="entry name" value="Amidohydrolase"/>
</dbReference>
<dbReference type="AlphaFoldDB" id="A0A412Z2M7"/>
<dbReference type="GO" id="GO:0071713">
    <property type="term" value="F:para-aminobenzoyl-glutamate hydrolase activity"/>
    <property type="evidence" value="ECO:0007669"/>
    <property type="project" value="TreeGrafter"/>
</dbReference>
<dbReference type="FunFam" id="3.30.70.360:FF:000004">
    <property type="entry name" value="Peptidase M20 domain-containing protein 2"/>
    <property type="match status" value="1"/>
</dbReference>
<protein>
    <submittedName>
        <fullName evidence="2">Amidohydrolase</fullName>
    </submittedName>
</protein>
<dbReference type="InterPro" id="IPR002933">
    <property type="entry name" value="Peptidase_M20"/>
</dbReference>
<dbReference type="Gene3D" id="3.40.630.10">
    <property type="entry name" value="Zn peptidases"/>
    <property type="match status" value="1"/>
</dbReference>
<dbReference type="Proteomes" id="UP000284543">
    <property type="component" value="Unassembled WGS sequence"/>
</dbReference>
<dbReference type="SUPFAM" id="SSF53187">
    <property type="entry name" value="Zn-dependent exopeptidases"/>
    <property type="match status" value="1"/>
</dbReference>
<dbReference type="NCBIfam" id="TIGR01891">
    <property type="entry name" value="amidohydrolases"/>
    <property type="match status" value="1"/>
</dbReference>
<sequence>MTGQIAIEEIERKRQKIDSLSQYIWNHPEAGFKEYKAQEKVADLLREEGFQVETGAGGVPTAIKAVYGSGHPVMGFLGEFDALPGLSQKVSVNKEPVEGQPYGHGCGHNLLCSAHVAGVIGLKEEMIQRNLPGTIIFYACPGEELLTGKPLMAKGGAFEGLDVAVNFHPNKINEATVGVSTAVNSAKFHFYGKASHAANAPENGRSALDAVELTDIGANYLREHVPSDVRIHYTIVDGGVAPNIVPDKAVVWYYMRAFSREVVENVYERLVKVAKGAAMMTETELEIEFLGGCYNTQNNHVLAGVVAEAMNEIPQEPWTQEELDFAAALDEQTADAARATTKKYSLSADTHLYTGPGQVTCFNSYGSTDVGDVMHLVPTAYFFTACTNMGAPAHSWQFASCAGSSIGEKGMIYAAKVMALYGLKLIEKPELIAQAKEEFDRQMEGRSYKCPIPDGMTMPW</sequence>
<dbReference type="EMBL" id="QRZM01000008">
    <property type="protein sequence ID" value="RGV74162.1"/>
    <property type="molecule type" value="Genomic_DNA"/>
</dbReference>
<dbReference type="Pfam" id="PF01546">
    <property type="entry name" value="Peptidase_M20"/>
    <property type="match status" value="1"/>
</dbReference>
<evidence type="ECO:0000313" key="2">
    <source>
        <dbReference type="EMBL" id="RGV74162.1"/>
    </source>
</evidence>
<reference evidence="2 3" key="1">
    <citation type="submission" date="2018-08" db="EMBL/GenBank/DDBJ databases">
        <title>A genome reference for cultivated species of the human gut microbiota.</title>
        <authorList>
            <person name="Zou Y."/>
            <person name="Xue W."/>
            <person name="Luo G."/>
        </authorList>
    </citation>
    <scope>NUCLEOTIDE SEQUENCE [LARGE SCALE GENOMIC DNA]</scope>
    <source>
        <strain evidence="2 3">AF14-18</strain>
    </source>
</reference>
<feature type="domain" description="Peptidase M20 dimerisation" evidence="1">
    <location>
        <begin position="185"/>
        <end position="275"/>
    </location>
</feature>
<dbReference type="Pfam" id="PF07687">
    <property type="entry name" value="M20_dimer"/>
    <property type="match status" value="1"/>
</dbReference>
<dbReference type="GO" id="GO:0046657">
    <property type="term" value="P:folic acid catabolic process"/>
    <property type="evidence" value="ECO:0007669"/>
    <property type="project" value="TreeGrafter"/>
</dbReference>
<dbReference type="InterPro" id="IPR036264">
    <property type="entry name" value="Bact_exopeptidase_dim_dom"/>
</dbReference>
<name>A0A412Z2M7_9FIRM</name>
<dbReference type="RefSeq" id="WP_118019175.1">
    <property type="nucleotide sequence ID" value="NZ_CAUHGS010000008.1"/>
</dbReference>
<proteinExistence type="predicted"/>